<dbReference type="InterPro" id="IPR049315">
    <property type="entry name" value="GDC-P_N"/>
</dbReference>
<evidence type="ECO:0000256" key="3">
    <source>
        <dbReference type="ARBA" id="ARBA00049026"/>
    </source>
</evidence>
<dbReference type="AlphaFoldDB" id="A0A841RD96"/>
<feature type="domain" description="Glycine cleavage system P-protein N-terminal" evidence="5">
    <location>
        <begin position="2"/>
        <end position="426"/>
    </location>
</feature>
<sequence>MSFISNMPKDREMMLKKIGVSSVDELFKDVPADKRFPRVDMPKPLSEPEILLELSKLSAKNASAECYDWFLGAGVYNHFVPSVVGALITRGEFLTAYTPYQPEVSQGTLEAIFEYQTMISELTGMDVVNASHYDGATALAEAAIMSVRSTRKRHKVVLAQGLHPEYRDIIETYFQGLDMELSDGDLDDQTAGYIVQNPTWTGEILDVKAEAAKAHDAGAMLIVHTDPISLGVLEAPGACGADIVTAEGQSLGVGMNWGGPMLGIFATTQKNIRKMPGRIIGETIDERGNRGCVLTFAAREQHIRREKATSNICSNQGLAALSAAIYLAALGKSGFKKVAELSWHKAHYAAAEIARIDGFSLKTKGHFFKEFLVETPVPAEDIFAKLKEKFILPGLPLSRLGGGDKELLVCVTEVNSKEQIDRLVAALKEVK</sequence>
<organism evidence="6 7">
    <name type="scientific">Spirochaeta isovalerica</name>
    <dbReference type="NCBI Taxonomy" id="150"/>
    <lineage>
        <taxon>Bacteria</taxon>
        <taxon>Pseudomonadati</taxon>
        <taxon>Spirochaetota</taxon>
        <taxon>Spirochaetia</taxon>
        <taxon>Spirochaetales</taxon>
        <taxon>Spirochaetaceae</taxon>
        <taxon>Spirochaeta</taxon>
    </lineage>
</organism>
<dbReference type="Proteomes" id="UP000587760">
    <property type="component" value="Unassembled WGS sequence"/>
</dbReference>
<comment type="function">
    <text evidence="1 4">The glycine cleavage system catalyzes the degradation of glycine. The P protein binds the alpha-amino group of glycine through its pyridoxal phosphate cofactor; CO(2) is released and the remaining methylamine moiety is then transferred to the lipoamide cofactor of the H protein.</text>
</comment>
<dbReference type="EMBL" id="JACHGJ010000007">
    <property type="protein sequence ID" value="MBB6481616.1"/>
    <property type="molecule type" value="Genomic_DNA"/>
</dbReference>
<dbReference type="SUPFAM" id="SSF53383">
    <property type="entry name" value="PLP-dependent transferases"/>
    <property type="match status" value="1"/>
</dbReference>
<keyword evidence="2 4" id="KW-0560">Oxidoreductase</keyword>
<dbReference type="PANTHER" id="PTHR42806:SF1">
    <property type="entry name" value="GLYCINE DEHYDROGENASE (DECARBOXYLATING)"/>
    <property type="match status" value="1"/>
</dbReference>
<dbReference type="InterPro" id="IPR015422">
    <property type="entry name" value="PyrdxlP-dep_Trfase_small"/>
</dbReference>
<dbReference type="HAMAP" id="MF_00712">
    <property type="entry name" value="GcvPA"/>
    <property type="match status" value="1"/>
</dbReference>
<comment type="catalytic activity">
    <reaction evidence="3 4">
        <text>N(6)-[(R)-lipoyl]-L-lysyl-[glycine-cleavage complex H protein] + glycine + H(+) = N(6)-[(R)-S(8)-aminomethyldihydrolipoyl]-L-lysyl-[glycine-cleavage complex H protein] + CO2</text>
        <dbReference type="Rhea" id="RHEA:24304"/>
        <dbReference type="Rhea" id="RHEA-COMP:10494"/>
        <dbReference type="Rhea" id="RHEA-COMP:10495"/>
        <dbReference type="ChEBI" id="CHEBI:15378"/>
        <dbReference type="ChEBI" id="CHEBI:16526"/>
        <dbReference type="ChEBI" id="CHEBI:57305"/>
        <dbReference type="ChEBI" id="CHEBI:83099"/>
        <dbReference type="ChEBI" id="CHEBI:83143"/>
        <dbReference type="EC" id="1.4.4.2"/>
    </reaction>
</comment>
<dbReference type="GO" id="GO:0009116">
    <property type="term" value="P:nucleoside metabolic process"/>
    <property type="evidence" value="ECO:0007669"/>
    <property type="project" value="InterPro"/>
</dbReference>
<gene>
    <name evidence="4" type="primary">gcvPA</name>
    <name evidence="6" type="ORF">HNR50_003296</name>
</gene>
<dbReference type="GO" id="GO:0019464">
    <property type="term" value="P:glycine decarboxylation via glycine cleavage system"/>
    <property type="evidence" value="ECO:0007669"/>
    <property type="project" value="UniProtKB-UniRule"/>
</dbReference>
<dbReference type="Pfam" id="PF02347">
    <property type="entry name" value="GDC-P"/>
    <property type="match status" value="1"/>
</dbReference>
<name>A0A841RD96_9SPIO</name>
<proteinExistence type="inferred from homology"/>
<evidence type="ECO:0000256" key="1">
    <source>
        <dbReference type="ARBA" id="ARBA00003788"/>
    </source>
</evidence>
<dbReference type="PIRSF" id="PIRSF006815">
    <property type="entry name" value="GcvPA"/>
    <property type="match status" value="1"/>
</dbReference>
<dbReference type="InterPro" id="IPR020581">
    <property type="entry name" value="GDC_P"/>
</dbReference>
<evidence type="ECO:0000256" key="4">
    <source>
        <dbReference type="HAMAP-Rule" id="MF_00712"/>
    </source>
</evidence>
<dbReference type="PANTHER" id="PTHR42806">
    <property type="entry name" value="GLYCINE CLEAVAGE SYSTEM P-PROTEIN"/>
    <property type="match status" value="1"/>
</dbReference>
<dbReference type="InterPro" id="IPR015421">
    <property type="entry name" value="PyrdxlP-dep_Trfase_major"/>
</dbReference>
<protein>
    <recommendedName>
        <fullName evidence="4">Probable glycine dehydrogenase (decarboxylating) subunit 1</fullName>
        <ecNumber evidence="4">1.4.4.2</ecNumber>
    </recommendedName>
    <alternativeName>
        <fullName evidence="4">Glycine cleavage system P-protein subunit 1</fullName>
    </alternativeName>
    <alternativeName>
        <fullName evidence="4">Glycine decarboxylase subunit 1</fullName>
    </alternativeName>
    <alternativeName>
        <fullName evidence="4">Glycine dehydrogenase (aminomethyl-transferring) subunit 1</fullName>
    </alternativeName>
</protein>
<keyword evidence="7" id="KW-1185">Reference proteome</keyword>
<comment type="caution">
    <text evidence="6">The sequence shown here is derived from an EMBL/GenBank/DDBJ whole genome shotgun (WGS) entry which is preliminary data.</text>
</comment>
<comment type="subunit">
    <text evidence="4">The glycine cleavage system is composed of four proteins: P, T, L and H. In this organism, the P 'protein' is a heterodimer of two subunits.</text>
</comment>
<reference evidence="6 7" key="1">
    <citation type="submission" date="2020-08" db="EMBL/GenBank/DDBJ databases">
        <title>Genomic Encyclopedia of Type Strains, Phase IV (KMG-IV): sequencing the most valuable type-strain genomes for metagenomic binning, comparative biology and taxonomic classification.</title>
        <authorList>
            <person name="Goeker M."/>
        </authorList>
    </citation>
    <scope>NUCLEOTIDE SEQUENCE [LARGE SCALE GENOMIC DNA]</scope>
    <source>
        <strain evidence="6 7">DSM 2461</strain>
    </source>
</reference>
<dbReference type="Gene3D" id="3.40.640.10">
    <property type="entry name" value="Type I PLP-dependent aspartate aminotransferase-like (Major domain)"/>
    <property type="match status" value="1"/>
</dbReference>
<evidence type="ECO:0000313" key="6">
    <source>
        <dbReference type="EMBL" id="MBB6481616.1"/>
    </source>
</evidence>
<evidence type="ECO:0000256" key="2">
    <source>
        <dbReference type="ARBA" id="ARBA00023002"/>
    </source>
</evidence>
<evidence type="ECO:0000259" key="5">
    <source>
        <dbReference type="Pfam" id="PF02347"/>
    </source>
</evidence>
<dbReference type="GO" id="GO:0004375">
    <property type="term" value="F:glycine dehydrogenase (decarboxylating) activity"/>
    <property type="evidence" value="ECO:0007669"/>
    <property type="project" value="UniProtKB-EC"/>
</dbReference>
<dbReference type="RefSeq" id="WP_184747855.1">
    <property type="nucleotide sequence ID" value="NZ_JACHGJ010000007.1"/>
</dbReference>
<accession>A0A841RD96</accession>
<dbReference type="CDD" id="cd00613">
    <property type="entry name" value="GDC-P"/>
    <property type="match status" value="1"/>
</dbReference>
<comment type="similarity">
    <text evidence="4">Belongs to the GcvP family. N-terminal subunit subfamily.</text>
</comment>
<dbReference type="NCBIfam" id="NF001696">
    <property type="entry name" value="PRK00451.1"/>
    <property type="match status" value="1"/>
</dbReference>
<dbReference type="InterPro" id="IPR023010">
    <property type="entry name" value="GcvPA"/>
</dbReference>
<dbReference type="InterPro" id="IPR015424">
    <property type="entry name" value="PyrdxlP-dep_Trfase"/>
</dbReference>
<dbReference type="Gene3D" id="3.90.1150.10">
    <property type="entry name" value="Aspartate Aminotransferase, domain 1"/>
    <property type="match status" value="1"/>
</dbReference>
<dbReference type="EC" id="1.4.4.2" evidence="4"/>
<evidence type="ECO:0000313" key="7">
    <source>
        <dbReference type="Proteomes" id="UP000587760"/>
    </source>
</evidence>